<organism evidence="4 5">
    <name type="scientific">Robbsia betulipollinis</name>
    <dbReference type="NCBI Taxonomy" id="2981849"/>
    <lineage>
        <taxon>Bacteria</taxon>
        <taxon>Pseudomonadati</taxon>
        <taxon>Pseudomonadota</taxon>
        <taxon>Betaproteobacteria</taxon>
        <taxon>Burkholderiales</taxon>
        <taxon>Burkholderiaceae</taxon>
        <taxon>Robbsia</taxon>
    </lineage>
</organism>
<dbReference type="PANTHER" id="PTHR35936:SF19">
    <property type="entry name" value="AMINO-ACID-BINDING PROTEIN YXEM-RELATED"/>
    <property type="match status" value="1"/>
</dbReference>
<accession>A0ABT3ZKB7</accession>
<dbReference type="SMART" id="SM00062">
    <property type="entry name" value="PBPb"/>
    <property type="match status" value="1"/>
</dbReference>
<dbReference type="Proteomes" id="UP001082899">
    <property type="component" value="Unassembled WGS sequence"/>
</dbReference>
<protein>
    <submittedName>
        <fullName evidence="4">ABC transporter substrate-binding protein</fullName>
    </submittedName>
</protein>
<dbReference type="CDD" id="cd13530">
    <property type="entry name" value="PBP2_peptides_like"/>
    <property type="match status" value="1"/>
</dbReference>
<keyword evidence="1 2" id="KW-0732">Signal</keyword>
<proteinExistence type="predicted"/>
<feature type="chain" id="PRO_5045327880" evidence="2">
    <location>
        <begin position="40"/>
        <end position="328"/>
    </location>
</feature>
<dbReference type="SUPFAM" id="SSF53850">
    <property type="entry name" value="Periplasmic binding protein-like II"/>
    <property type="match status" value="1"/>
</dbReference>
<dbReference type="PROSITE" id="PS51257">
    <property type="entry name" value="PROKAR_LIPOPROTEIN"/>
    <property type="match status" value="1"/>
</dbReference>
<feature type="domain" description="Solute-binding protein family 3/N-terminal" evidence="3">
    <location>
        <begin position="98"/>
        <end position="320"/>
    </location>
</feature>
<name>A0ABT3ZKB7_9BURK</name>
<dbReference type="RefSeq" id="WP_267846650.1">
    <property type="nucleotide sequence ID" value="NZ_JAPMXC010000001.1"/>
</dbReference>
<evidence type="ECO:0000256" key="1">
    <source>
        <dbReference type="ARBA" id="ARBA00022729"/>
    </source>
</evidence>
<evidence type="ECO:0000313" key="4">
    <source>
        <dbReference type="EMBL" id="MCY0386974.1"/>
    </source>
</evidence>
<evidence type="ECO:0000259" key="3">
    <source>
        <dbReference type="SMART" id="SM00062"/>
    </source>
</evidence>
<dbReference type="PANTHER" id="PTHR35936">
    <property type="entry name" value="MEMBRANE-BOUND LYTIC MUREIN TRANSGLYCOSYLASE F"/>
    <property type="match status" value="1"/>
</dbReference>
<dbReference type="EMBL" id="JAPMXC010000001">
    <property type="protein sequence ID" value="MCY0386974.1"/>
    <property type="molecule type" value="Genomic_DNA"/>
</dbReference>
<evidence type="ECO:0000256" key="2">
    <source>
        <dbReference type="SAM" id="SignalP"/>
    </source>
</evidence>
<dbReference type="InterPro" id="IPR001638">
    <property type="entry name" value="Solute-binding_3/MltF_N"/>
</dbReference>
<gene>
    <name evidence="4" type="ORF">OVY01_06950</name>
</gene>
<reference evidence="4" key="1">
    <citation type="submission" date="2022-11" db="EMBL/GenBank/DDBJ databases">
        <title>Robbsia betulipollinis sp. nov., isolated from pollen of birch (Betula pendula).</title>
        <authorList>
            <person name="Shi H."/>
            <person name="Ambika Manirajan B."/>
            <person name="Ratering S."/>
            <person name="Geissler-Plaum R."/>
            <person name="Schnell S."/>
        </authorList>
    </citation>
    <scope>NUCLEOTIDE SEQUENCE</scope>
    <source>
        <strain evidence="4">Bb-Pol-6</strain>
    </source>
</reference>
<comment type="caution">
    <text evidence="4">The sequence shown here is derived from an EMBL/GenBank/DDBJ whole genome shotgun (WGS) entry which is preliminary data.</text>
</comment>
<feature type="signal peptide" evidence="2">
    <location>
        <begin position="1"/>
        <end position="39"/>
    </location>
</feature>
<evidence type="ECO:0000313" key="5">
    <source>
        <dbReference type="Proteomes" id="UP001082899"/>
    </source>
</evidence>
<keyword evidence="5" id="KW-1185">Reference proteome</keyword>
<dbReference type="Gene3D" id="3.40.190.10">
    <property type="entry name" value="Periplasmic binding protein-like II"/>
    <property type="match status" value="2"/>
</dbReference>
<sequence length="328" mass="35018">MRFPFLRYGIRSGLVRVLRTSMVLLAGASCIAHPGPARASCVAPTPTAPAPAASTVTSGAPALAPPGVASMGGAAHVVALPDGRLIASDFAPIITRGELVVAMLGVDSPPFFFQKNGQLAGIEVDLANDVGRALGVKVRFDRSAMTFDDVVKLLASGHADIAVSKLSQTLARARQIDYSHPYLTLHRALLINRVRLAARSGNRPLPDVIRSFDGTIGVIAASSYADYAKKNFPHAKIVSYPGWQALIDGVRAGDVTAAYRDEFEIKRLLKFDPTASLTLRTVTFQDLSDTLAIGVRVDEPTVLSFVNEYLGERTETLDVARVLDAVKQ</sequence>
<dbReference type="Pfam" id="PF00497">
    <property type="entry name" value="SBP_bac_3"/>
    <property type="match status" value="1"/>
</dbReference>